<dbReference type="EMBL" id="UOGF01000109">
    <property type="protein sequence ID" value="VAX33464.1"/>
    <property type="molecule type" value="Genomic_DNA"/>
</dbReference>
<sequence>MDAKQRRTRLGRLTGHLVANTKREKSTLDSLFNSLSRSTLSEDIKDCKKTQFSFENADLLSEETISPERLETLQSLAEQSLAQKKEATFRVLVREVPVRSTQLEASLPLWAGGAAVDHTIGPIANGDGRLFWFDFFRIEKLVSLYVQGNPNPMLQFKVKTGLQSSALNQPLSLAALPSYRLGAGSIWINSQLLAANAPNAYFTGLTIESGLVTLDTQAQWINGNLTVSAGTKVSVQLVLQQQPVLDGDASRSYGQDARDMQLSLPDTLHFEFTGQNSHLDQVGESSWEVLGQHAHFHWHPQQSGGYDHLVNRVLIPLSASPASFRVSNSQSPFLSFSGEAPISGRFWALPSAPIDIVNPSPAEGTGAILVIGASGLSASWQGLKGGALQLNQPYIMAAPGRIAISDLAAGNVFSHQNFDLWQDEQNEFGSSVGLHYLSAGAFFYNSLANGVEFLAAQVDADVRADRPVTVVGEALEIRSKNSLLILALTDVFRLIYLFDDNILFDRLGPTNQPQNLPKPISLALHNALFKVTPVNGCALFGLLSPDLLKVEQGFLFLSMGMFAYLPSLPDPYAANINRLKYQFRGSPYATVGSGAFGNQNIWQWLVSLIQWQPVAEAPDQVTVSFHFAPLQNQFQIPAPEVPTEDFDFNNLHLDLDDVPQGYLEKKTSAAVGKTSGLPDYGDVWRKVSDRFNDDYFSLLDVSSNADLLGISFSVFDRRRMALPPRTNSVKTTNASLNVQDFSLRVQGMDVVSHGMNVRTFTVPQISWEPVLNLSPPQLPNNGDPDFGPNYYPDDGGPMRLLNNSAEQIALAPIPLTDFIVDKYENQKNFSALSSFTLPFGMRALALLQKKYTYQNEERPGAQLSLNSKIFPNDVKGARQLELDGGEALREGESDMFMGSTLQTNNILNMFGNPTGDSTLGGDVTKIFNNEWLLQPLQIIRDRGVPLERIDLSGYGASTFSNWLNPKAAMAETSQAKFDIFLGRCAHEVIQVKSVMYPWAIKVVRTITLFRTASNYVYRFDSGWKAESDGEFDFTYYVYEMENGKLVPKDREANYDIHPGVVKGLFNVQDIRNTEEILPFTGSMFVPPGESVINEVGEEIPNPAGTSFDFELQPVFFDTDIEIENVISGFASKKLGGLQKKLVPAKGIVGFVQIAPRGIPVTKEVFRDMINRQLGTIGGPIDCVVDIGESGQQMRLNQFDISNAFDQNGVDPVFCVSSRGSVLLPKDGSWSMVKHQFGTGDVNPVPAELSVPLVRIGKLTKENGKLVPDPKPEDALLRIANPSELLRSPVDASINYGFLQTTDTQKALFLTPAFQQGLDKLLSKTPPLFADGFRIANSKAIFPNIGQATNDFGDAISLYKNGNEFVQKVLTDGGTQVLEIMKINDTVAAIKKEGYKLLRDVASFDLPQTEWVLVELGGAFKIYIEYKADKPKQGTKSGTLDFDVDSFTDDLAEQWKSRMSNLAIVADLGPIDRLMSIKGNWDAKKGA</sequence>
<organism evidence="1">
    <name type="scientific">hydrothermal vent metagenome</name>
    <dbReference type="NCBI Taxonomy" id="652676"/>
    <lineage>
        <taxon>unclassified sequences</taxon>
        <taxon>metagenomes</taxon>
        <taxon>ecological metagenomes</taxon>
    </lineage>
</organism>
<proteinExistence type="predicted"/>
<evidence type="ECO:0000313" key="1">
    <source>
        <dbReference type="EMBL" id="VAX33464.1"/>
    </source>
</evidence>
<protein>
    <submittedName>
        <fullName evidence="1">Uncharacterized protein</fullName>
    </submittedName>
</protein>
<name>A0A3B1DBP9_9ZZZZ</name>
<accession>A0A3B1DBP9</accession>
<gene>
    <name evidence="1" type="ORF">MNBD_NITROSPIRAE01-1</name>
</gene>
<reference evidence="1" key="1">
    <citation type="submission" date="2018-06" db="EMBL/GenBank/DDBJ databases">
        <authorList>
            <person name="Zhirakovskaya E."/>
        </authorList>
    </citation>
    <scope>NUCLEOTIDE SEQUENCE</scope>
</reference>
<feature type="non-terminal residue" evidence="1">
    <location>
        <position position="1486"/>
    </location>
</feature>